<proteinExistence type="predicted"/>
<evidence type="ECO:0000313" key="1">
    <source>
        <dbReference type="EMBL" id="SPE20137.1"/>
    </source>
</evidence>
<sequence length="70" mass="6819">MRGSWYGRCRSTGIAPEFLALGDLAAAGAGAGEAGGSAFACSEGGGTEAGPVPRLGANFAILIVVSRCST</sequence>
<gene>
    <name evidence="1" type="ORF">SBA5_280008</name>
</gene>
<reference evidence="2" key="1">
    <citation type="submission" date="2018-02" db="EMBL/GenBank/DDBJ databases">
        <authorList>
            <person name="Hausmann B."/>
        </authorList>
    </citation>
    <scope>NUCLEOTIDE SEQUENCE [LARGE SCALE GENOMIC DNA]</scope>
    <source>
        <strain evidence="2">Peat soil MAG SbA5</strain>
    </source>
</reference>
<evidence type="ECO:0000313" key="2">
    <source>
        <dbReference type="Proteomes" id="UP000239735"/>
    </source>
</evidence>
<organism evidence="1 2">
    <name type="scientific">Candidatus Sulfuritelmatomonas gaucii</name>
    <dbReference type="NCBI Taxonomy" id="2043161"/>
    <lineage>
        <taxon>Bacteria</taxon>
        <taxon>Pseudomonadati</taxon>
        <taxon>Acidobacteriota</taxon>
        <taxon>Terriglobia</taxon>
        <taxon>Terriglobales</taxon>
        <taxon>Acidobacteriaceae</taxon>
        <taxon>Candidatus Sulfuritelmatomonas</taxon>
    </lineage>
</organism>
<dbReference type="AlphaFoldDB" id="A0A2N9LA17"/>
<dbReference type="Proteomes" id="UP000239735">
    <property type="component" value="Unassembled WGS sequence"/>
</dbReference>
<accession>A0A2N9LA17</accession>
<dbReference type="EMBL" id="OKRB01000084">
    <property type="protein sequence ID" value="SPE20137.1"/>
    <property type="molecule type" value="Genomic_DNA"/>
</dbReference>
<protein>
    <submittedName>
        <fullName evidence="1">Uncharacterized protein</fullName>
    </submittedName>
</protein>
<name>A0A2N9LA17_9BACT</name>